<dbReference type="SMART" id="SM01274">
    <property type="entry name" value="malic"/>
    <property type="match status" value="1"/>
</dbReference>
<dbReference type="Pfam" id="PF03949">
    <property type="entry name" value="Malic_M"/>
    <property type="match status" value="1"/>
</dbReference>
<evidence type="ECO:0000256" key="7">
    <source>
        <dbReference type="PIRSR" id="PIRSR000106-3"/>
    </source>
</evidence>
<dbReference type="OrthoDB" id="5365701at2759"/>
<dbReference type="PANTHER" id="PTHR23406">
    <property type="entry name" value="MALIC ENZYME-RELATED"/>
    <property type="match status" value="1"/>
</dbReference>
<keyword evidence="12" id="KW-1185">Reference proteome</keyword>
<dbReference type="GO" id="GO:0051287">
    <property type="term" value="F:NAD binding"/>
    <property type="evidence" value="ECO:0007669"/>
    <property type="project" value="InterPro"/>
</dbReference>
<evidence type="ECO:0000256" key="2">
    <source>
        <dbReference type="ARBA" id="ARBA00008785"/>
    </source>
</evidence>
<dbReference type="PROSITE" id="PS00331">
    <property type="entry name" value="MALIC_ENZYMES"/>
    <property type="match status" value="1"/>
</dbReference>
<dbReference type="SUPFAM" id="SSF53223">
    <property type="entry name" value="Aminoacid dehydrogenase-like, N-terminal domain"/>
    <property type="match status" value="1"/>
</dbReference>
<dbReference type="SMART" id="SM00919">
    <property type="entry name" value="Malic_M"/>
    <property type="match status" value="1"/>
</dbReference>
<evidence type="ECO:0000256" key="8">
    <source>
        <dbReference type="RuleBase" id="RU003426"/>
    </source>
</evidence>
<dbReference type="InterPro" id="IPR046346">
    <property type="entry name" value="Aminoacid_DH-like_N_sf"/>
</dbReference>
<dbReference type="GO" id="GO:0004471">
    <property type="term" value="F:malate dehydrogenase (decarboxylating) (NAD+) activity"/>
    <property type="evidence" value="ECO:0007669"/>
    <property type="project" value="TreeGrafter"/>
</dbReference>
<dbReference type="CDD" id="cd05312">
    <property type="entry name" value="NAD_bind_1_malic_enz"/>
    <property type="match status" value="1"/>
</dbReference>
<dbReference type="STRING" id="1344416.A0A139AZC6"/>
<name>A0A139AZC6_GONPJ</name>
<dbReference type="EMBL" id="KQ965731">
    <property type="protein sequence ID" value="KXS22086.1"/>
    <property type="molecule type" value="Genomic_DNA"/>
</dbReference>
<sequence>MQPNQINQLPLARTAALLAHPALLRGPAPALFALTSCRATTNCPRPGNLASPAAAYPSAFLQKRLIASANPEVSSIKATRAPPLSEAVRQVPTIFPRTQPEIRNTAQSAMPHPPPLPSYASQAGMPLANGVSVIKSHHVNRGSAFKPNERDALRLSGLLPPAVESLDLQKARVLEQLRLKTSDIEKYVFLSTLKNSNTTLFYKTMIEHLDEFAPIIYTPTVGEACIKWSHIYNPSNAEGLYLSIANKGNIRKILDNWPYPDPDITVITDGSRILGLGDLGLNGMGIPVGKLSLYIGAAGFNPARTLPITLDMGTNTEPILNDPLYLGTRRKRPSDPEFFEFVDEVMAALKDKWPAMLVQFEDFSSEHAFGTLERYRNKYMCFNDDIQGTGAVILSGFINAVKQSGIPVSQHKLLFYGAGSAGVGVALQIRDFFVKEGGLSEAEANARFFLMDTKGLVTLDRGDKLAQHKIVLARRDNGGKQFRTIEEVIDAFRPTALIGLCTMGGVFTPSTIRKMADVNDRPIIMPLSNPLKNAECTFEQAMVNTDGRVLFASGTGFPLFKNPETGKVTKPGQGNNMYIFPGLGLGAVLSRAKHVNDNMVYTSAAALANSLNDAERAEGLIYPALPRIRDICAEIAVAVAKEAVKDGLAMEEEVIRMANANKDDELLAWVKERMYNPNDLQ</sequence>
<feature type="domain" description="Malic enzyme N-terminal" evidence="10">
    <location>
        <begin position="194"/>
        <end position="376"/>
    </location>
</feature>
<evidence type="ECO:0000313" key="11">
    <source>
        <dbReference type="EMBL" id="KXS22086.1"/>
    </source>
</evidence>
<feature type="binding site" evidence="6">
    <location>
        <position position="529"/>
    </location>
    <ligand>
        <name>(S)-malate</name>
        <dbReference type="ChEBI" id="CHEBI:15589"/>
    </ligand>
</feature>
<dbReference type="AlphaFoldDB" id="A0A139AZC6"/>
<feature type="binding site" evidence="6">
    <location>
        <position position="575"/>
    </location>
    <ligand>
        <name>(S)-malate</name>
        <dbReference type="ChEBI" id="CHEBI:15589"/>
    </ligand>
</feature>
<dbReference type="InterPro" id="IPR036291">
    <property type="entry name" value="NAD(P)-bd_dom_sf"/>
</dbReference>
<keyword evidence="4 8" id="KW-0560">Oxidoreductase</keyword>
<dbReference type="FunFam" id="3.40.50.720:FF:000182">
    <property type="entry name" value="NAD-dependent malic enzyme"/>
    <property type="match status" value="1"/>
</dbReference>
<dbReference type="GO" id="GO:0046872">
    <property type="term" value="F:metal ion binding"/>
    <property type="evidence" value="ECO:0007669"/>
    <property type="project" value="UniProtKB-KW"/>
</dbReference>
<feature type="domain" description="Malic enzyme NAD-binding" evidence="9">
    <location>
        <begin position="386"/>
        <end position="644"/>
    </location>
</feature>
<dbReference type="InterPro" id="IPR001891">
    <property type="entry name" value="Malic_OxRdtase"/>
</dbReference>
<keyword evidence="3 7" id="KW-0479">Metal-binding</keyword>
<accession>A0A139AZC6</accession>
<organism evidence="11 12">
    <name type="scientific">Gonapodya prolifera (strain JEL478)</name>
    <name type="common">Monoblepharis prolifera</name>
    <dbReference type="NCBI Taxonomy" id="1344416"/>
    <lineage>
        <taxon>Eukaryota</taxon>
        <taxon>Fungi</taxon>
        <taxon>Fungi incertae sedis</taxon>
        <taxon>Chytridiomycota</taxon>
        <taxon>Chytridiomycota incertae sedis</taxon>
        <taxon>Monoblepharidomycetes</taxon>
        <taxon>Monoblepharidales</taxon>
        <taxon>Gonapodyaceae</taxon>
        <taxon>Gonapodya</taxon>
    </lineage>
</organism>
<dbReference type="Pfam" id="PF00390">
    <property type="entry name" value="malic"/>
    <property type="match status" value="1"/>
</dbReference>
<dbReference type="Gene3D" id="3.40.50.720">
    <property type="entry name" value="NAD(P)-binding Rossmann-like Domain"/>
    <property type="match status" value="1"/>
</dbReference>
<feature type="binding site" evidence="7">
    <location>
        <position position="362"/>
    </location>
    <ligand>
        <name>a divalent metal cation</name>
        <dbReference type="ChEBI" id="CHEBI:60240"/>
    </ligand>
</feature>
<comment type="cofactor">
    <cofactor evidence="7">
        <name>Mg(2+)</name>
        <dbReference type="ChEBI" id="CHEBI:18420"/>
    </cofactor>
    <cofactor evidence="7">
        <name>Mn(2+)</name>
        <dbReference type="ChEBI" id="CHEBI:29035"/>
    </cofactor>
    <text evidence="7">Divalent metal cations. Prefers magnesium or manganese.</text>
</comment>
<dbReference type="GO" id="GO:0006108">
    <property type="term" value="P:malate metabolic process"/>
    <property type="evidence" value="ECO:0007669"/>
    <property type="project" value="TreeGrafter"/>
</dbReference>
<comment type="similarity">
    <text evidence="2 8">Belongs to the malic enzymes family.</text>
</comment>
<feature type="binding site" evidence="7">
    <location>
        <position position="385"/>
    </location>
    <ligand>
        <name>a divalent metal cation</name>
        <dbReference type="ChEBI" id="CHEBI:60240"/>
    </ligand>
</feature>
<evidence type="ECO:0000313" key="12">
    <source>
        <dbReference type="Proteomes" id="UP000070544"/>
    </source>
</evidence>
<evidence type="ECO:0000256" key="6">
    <source>
        <dbReference type="PIRSR" id="PIRSR000106-2"/>
    </source>
</evidence>
<comment type="cofactor">
    <cofactor evidence="1">
        <name>Mn(2+)</name>
        <dbReference type="ChEBI" id="CHEBI:29035"/>
    </cofactor>
</comment>
<dbReference type="NCBIfam" id="NF010052">
    <property type="entry name" value="PRK13529.1"/>
    <property type="match status" value="1"/>
</dbReference>
<evidence type="ECO:0000256" key="5">
    <source>
        <dbReference type="PIRSR" id="PIRSR000106-1"/>
    </source>
</evidence>
<evidence type="ECO:0000256" key="4">
    <source>
        <dbReference type="ARBA" id="ARBA00023002"/>
    </source>
</evidence>
<dbReference type="OMA" id="ANYDTAN"/>
<feature type="binding site" evidence="7">
    <location>
        <position position="361"/>
    </location>
    <ligand>
        <name>a divalent metal cation</name>
        <dbReference type="ChEBI" id="CHEBI:60240"/>
    </ligand>
</feature>
<evidence type="ECO:0000256" key="3">
    <source>
        <dbReference type="ARBA" id="ARBA00022723"/>
    </source>
</evidence>
<dbReference type="PIRSF" id="PIRSF000106">
    <property type="entry name" value="ME"/>
    <property type="match status" value="1"/>
</dbReference>
<reference evidence="11 12" key="1">
    <citation type="journal article" date="2015" name="Genome Biol. Evol.">
        <title>Phylogenomic analyses indicate that early fungi evolved digesting cell walls of algal ancestors of land plants.</title>
        <authorList>
            <person name="Chang Y."/>
            <person name="Wang S."/>
            <person name="Sekimoto S."/>
            <person name="Aerts A.L."/>
            <person name="Choi C."/>
            <person name="Clum A."/>
            <person name="LaButti K.M."/>
            <person name="Lindquist E.A."/>
            <person name="Yee Ngan C."/>
            <person name="Ohm R.A."/>
            <person name="Salamov A.A."/>
            <person name="Grigoriev I.V."/>
            <person name="Spatafora J.W."/>
            <person name="Berbee M.L."/>
        </authorList>
    </citation>
    <scope>NUCLEOTIDE SEQUENCE [LARGE SCALE GENOMIC DNA]</scope>
    <source>
        <strain evidence="11 12">JEL478</strain>
    </source>
</reference>
<dbReference type="Gene3D" id="3.40.50.10380">
    <property type="entry name" value="Malic enzyme, N-terminal domain"/>
    <property type="match status" value="1"/>
</dbReference>
<feature type="binding site" evidence="6">
    <location>
        <position position="272"/>
    </location>
    <ligand>
        <name>(S)-malate</name>
        <dbReference type="ChEBI" id="CHEBI:15589"/>
    </ligand>
</feature>
<dbReference type="SUPFAM" id="SSF51735">
    <property type="entry name" value="NAD(P)-binding Rossmann-fold domains"/>
    <property type="match status" value="1"/>
</dbReference>
<gene>
    <name evidence="11" type="ORF">M427DRAFT_50449</name>
</gene>
<dbReference type="Proteomes" id="UP000070544">
    <property type="component" value="Unassembled WGS sequence"/>
</dbReference>
<protein>
    <recommendedName>
        <fullName evidence="8">Malic enzyme</fullName>
    </recommendedName>
</protein>
<dbReference type="GO" id="GO:0005739">
    <property type="term" value="C:mitochondrion"/>
    <property type="evidence" value="ECO:0007669"/>
    <property type="project" value="TreeGrafter"/>
</dbReference>
<feature type="active site" description="Proton donor" evidence="5">
    <location>
        <position position="217"/>
    </location>
</feature>
<evidence type="ECO:0000259" key="9">
    <source>
        <dbReference type="SMART" id="SM00919"/>
    </source>
</evidence>
<dbReference type="InterPro" id="IPR037062">
    <property type="entry name" value="Malic_N_dom_sf"/>
</dbReference>
<dbReference type="InterPro" id="IPR012301">
    <property type="entry name" value="Malic_N_dom"/>
</dbReference>
<feature type="active site" description="Proton acceptor" evidence="5">
    <location>
        <position position="290"/>
    </location>
</feature>
<dbReference type="PANTHER" id="PTHR23406:SF32">
    <property type="entry name" value="NADP-DEPENDENT MALIC ENZYME"/>
    <property type="match status" value="1"/>
</dbReference>
<proteinExistence type="inferred from homology"/>
<evidence type="ECO:0000256" key="1">
    <source>
        <dbReference type="ARBA" id="ARBA00001936"/>
    </source>
</evidence>
<evidence type="ECO:0000259" key="10">
    <source>
        <dbReference type="SMART" id="SM01274"/>
    </source>
</evidence>
<dbReference type="PRINTS" id="PR00072">
    <property type="entry name" value="MALOXRDTASE"/>
</dbReference>
<dbReference type="InterPro" id="IPR015884">
    <property type="entry name" value="Malic_enzyme_CS"/>
</dbReference>
<dbReference type="InterPro" id="IPR012302">
    <property type="entry name" value="Malic_NAD-bd"/>
</dbReference>